<reference evidence="2" key="1">
    <citation type="journal article" date="2023" name="G3 (Bethesda)">
        <title>Whole genome assembly and annotation of the endangered Caribbean coral Acropora cervicornis.</title>
        <authorList>
            <person name="Selwyn J.D."/>
            <person name="Vollmer S.V."/>
        </authorList>
    </citation>
    <scope>NUCLEOTIDE SEQUENCE</scope>
    <source>
        <strain evidence="2">K2</strain>
    </source>
</reference>
<evidence type="ECO:0000313" key="3">
    <source>
        <dbReference type="Proteomes" id="UP001249851"/>
    </source>
</evidence>
<accession>A0AAD9QS13</accession>
<evidence type="ECO:0000313" key="2">
    <source>
        <dbReference type="EMBL" id="KAK2566398.1"/>
    </source>
</evidence>
<name>A0AAD9QS13_ACRCE</name>
<feature type="compositionally biased region" description="Low complexity" evidence="1">
    <location>
        <begin position="133"/>
        <end position="143"/>
    </location>
</feature>
<dbReference type="Proteomes" id="UP001249851">
    <property type="component" value="Unassembled WGS sequence"/>
</dbReference>
<reference evidence="2" key="2">
    <citation type="journal article" date="2023" name="Science">
        <title>Genomic signatures of disease resistance in endangered staghorn corals.</title>
        <authorList>
            <person name="Vollmer S.V."/>
            <person name="Selwyn J.D."/>
            <person name="Despard B.A."/>
            <person name="Roesel C.L."/>
        </authorList>
    </citation>
    <scope>NUCLEOTIDE SEQUENCE</scope>
    <source>
        <strain evidence="2">K2</strain>
    </source>
</reference>
<organism evidence="2 3">
    <name type="scientific">Acropora cervicornis</name>
    <name type="common">Staghorn coral</name>
    <dbReference type="NCBI Taxonomy" id="6130"/>
    <lineage>
        <taxon>Eukaryota</taxon>
        <taxon>Metazoa</taxon>
        <taxon>Cnidaria</taxon>
        <taxon>Anthozoa</taxon>
        <taxon>Hexacorallia</taxon>
        <taxon>Scleractinia</taxon>
        <taxon>Astrocoeniina</taxon>
        <taxon>Acroporidae</taxon>
        <taxon>Acropora</taxon>
    </lineage>
</organism>
<dbReference type="AlphaFoldDB" id="A0AAD9QS13"/>
<dbReference type="EMBL" id="JARQWQ010000017">
    <property type="protein sequence ID" value="KAK2566398.1"/>
    <property type="molecule type" value="Genomic_DNA"/>
</dbReference>
<protein>
    <submittedName>
        <fullName evidence="2">Uncharacterized protein</fullName>
    </submittedName>
</protein>
<proteinExistence type="predicted"/>
<feature type="region of interest" description="Disordered" evidence="1">
    <location>
        <begin position="248"/>
        <end position="295"/>
    </location>
</feature>
<comment type="caution">
    <text evidence="2">The sequence shown here is derived from an EMBL/GenBank/DDBJ whole genome shotgun (WGS) entry which is preliminary data.</text>
</comment>
<evidence type="ECO:0000256" key="1">
    <source>
        <dbReference type="SAM" id="MobiDB-lite"/>
    </source>
</evidence>
<keyword evidence="3" id="KW-1185">Reference proteome</keyword>
<feature type="region of interest" description="Disordered" evidence="1">
    <location>
        <begin position="133"/>
        <end position="156"/>
    </location>
</feature>
<gene>
    <name evidence="2" type="ORF">P5673_009904</name>
</gene>
<feature type="compositionally biased region" description="Polar residues" evidence="1">
    <location>
        <begin position="270"/>
        <end position="295"/>
    </location>
</feature>
<sequence length="295" mass="33016">MALTGTATLAMVKEITQILGMHEFVTVKATNNRPNIMHTVEKMETVPDEEVKKKGRLMDHIFEFGSVWIRLFRGSYKAKLLWKDLTGQRPRSYSETRWWSKWQVYQQTLMQFGDIERFLLEAEATNAVAAATAEENPAENVAAHEQQAKRQSERGKGRCNAISQGLQTLSSAASVWVFSLLENAFGDSQASVMEDYIEASIILQGRHFSPSLPGDRYLKLGSKSDLRAEISGSIVRYDALAPRPEWVKPCTSETEPGVVEETIRTKEQPGNENDLEPSTQPSPPNQVSVNVSESP</sequence>
<feature type="compositionally biased region" description="Basic and acidic residues" evidence="1">
    <location>
        <begin position="146"/>
        <end position="156"/>
    </location>
</feature>